<accession>A0A151IKV2</accession>
<dbReference type="Proteomes" id="UP000078542">
    <property type="component" value="Unassembled WGS sequence"/>
</dbReference>
<organism evidence="2 3">
    <name type="scientific">Cyphomyrmex costatus</name>
    <dbReference type="NCBI Taxonomy" id="456900"/>
    <lineage>
        <taxon>Eukaryota</taxon>
        <taxon>Metazoa</taxon>
        <taxon>Ecdysozoa</taxon>
        <taxon>Arthropoda</taxon>
        <taxon>Hexapoda</taxon>
        <taxon>Insecta</taxon>
        <taxon>Pterygota</taxon>
        <taxon>Neoptera</taxon>
        <taxon>Endopterygota</taxon>
        <taxon>Hymenoptera</taxon>
        <taxon>Apocrita</taxon>
        <taxon>Aculeata</taxon>
        <taxon>Formicoidea</taxon>
        <taxon>Formicidae</taxon>
        <taxon>Myrmicinae</taxon>
        <taxon>Cyphomyrmex</taxon>
    </lineage>
</organism>
<gene>
    <name evidence="2" type="ORF">ALC62_03892</name>
</gene>
<reference evidence="2 3" key="1">
    <citation type="submission" date="2016-03" db="EMBL/GenBank/DDBJ databases">
        <title>Cyphomyrmex costatus WGS genome.</title>
        <authorList>
            <person name="Nygaard S."/>
            <person name="Hu H."/>
            <person name="Boomsma J."/>
            <person name="Zhang G."/>
        </authorList>
    </citation>
    <scope>NUCLEOTIDE SEQUENCE [LARGE SCALE GENOMIC DNA]</scope>
    <source>
        <strain evidence="2">MS0001</strain>
        <tissue evidence="2">Whole body</tissue>
    </source>
</reference>
<feature type="transmembrane region" description="Helical" evidence="1">
    <location>
        <begin position="39"/>
        <end position="60"/>
    </location>
</feature>
<name>A0A151IKV2_9HYME</name>
<evidence type="ECO:0000256" key="1">
    <source>
        <dbReference type="SAM" id="Phobius"/>
    </source>
</evidence>
<keyword evidence="1" id="KW-0812">Transmembrane</keyword>
<keyword evidence="1" id="KW-1133">Transmembrane helix</keyword>
<protein>
    <submittedName>
        <fullName evidence="2">Uncharacterized protein</fullName>
    </submittedName>
</protein>
<evidence type="ECO:0000313" key="3">
    <source>
        <dbReference type="Proteomes" id="UP000078542"/>
    </source>
</evidence>
<evidence type="ECO:0000313" key="2">
    <source>
        <dbReference type="EMBL" id="KYN05219.1"/>
    </source>
</evidence>
<sequence>LAKMVFLKELKTRLRELSVIDDTLEALDVPKEYRMLRNWIIRIIIGWIATLFTNLTLTILHKHLVFKMFPPLTEILIIFLPSNTEHVIIISALVCGTILGYTKSRFHRVNERLQVFYFDLFENNYNYRRQNRFILIRQRIARAKCHKQYVWILM</sequence>
<dbReference type="AlphaFoldDB" id="A0A151IKV2"/>
<feature type="transmembrane region" description="Helical" evidence="1">
    <location>
        <begin position="75"/>
        <end position="102"/>
    </location>
</feature>
<keyword evidence="1" id="KW-0472">Membrane</keyword>
<dbReference type="EMBL" id="KQ977164">
    <property type="protein sequence ID" value="KYN05219.1"/>
    <property type="molecule type" value="Genomic_DNA"/>
</dbReference>
<feature type="non-terminal residue" evidence="2">
    <location>
        <position position="1"/>
    </location>
</feature>
<proteinExistence type="predicted"/>
<keyword evidence="3" id="KW-1185">Reference proteome</keyword>